<dbReference type="EMBL" id="LVVK01000003">
    <property type="protein sequence ID" value="OPB46240.1"/>
    <property type="molecule type" value="Genomic_DNA"/>
</dbReference>
<dbReference type="PANTHER" id="PTHR40788:SF2">
    <property type="entry name" value="CLR5 DOMAIN-CONTAINING PROTEIN"/>
    <property type="match status" value="1"/>
</dbReference>
<reference evidence="1 2" key="1">
    <citation type="submission" date="2016-04" db="EMBL/GenBank/DDBJ databases">
        <title>Multiple horizontal gene transfer events from other fungi enriched the ability of the initially mycotrophic fungus Trichoderma (Ascomycota) to feed on dead plant biomass.</title>
        <authorList>
            <person name="Atanasova L."/>
            <person name="Chenthamara K."/>
            <person name="Zhang J."/>
            <person name="Grujic M."/>
            <person name="Henrissat B."/>
            <person name="Kuo A."/>
            <person name="Aertz A."/>
            <person name="Salamov A."/>
            <person name="Lipzen A."/>
            <person name="Labutti K."/>
            <person name="Barry K."/>
            <person name="Miao Y."/>
            <person name="Rahimi M.J."/>
            <person name="Shen Q."/>
            <person name="Grigoriev I.V."/>
            <person name="Kubicek C.P."/>
            <person name="Druzhinina I.S."/>
        </authorList>
    </citation>
    <scope>NUCLEOTIDE SEQUENCE [LARGE SCALE GENOMIC DNA]</scope>
    <source>
        <strain evidence="1 2">NJAU 4742</strain>
    </source>
</reference>
<organism evidence="1 2">
    <name type="scientific">Trichoderma guizhouense</name>
    <dbReference type="NCBI Taxonomy" id="1491466"/>
    <lineage>
        <taxon>Eukaryota</taxon>
        <taxon>Fungi</taxon>
        <taxon>Dikarya</taxon>
        <taxon>Ascomycota</taxon>
        <taxon>Pezizomycotina</taxon>
        <taxon>Sordariomycetes</taxon>
        <taxon>Hypocreomycetidae</taxon>
        <taxon>Hypocreales</taxon>
        <taxon>Hypocreaceae</taxon>
        <taxon>Trichoderma</taxon>
    </lineage>
</organism>
<gene>
    <name evidence="1" type="ORF">A0O28_0063610</name>
</gene>
<dbReference type="OrthoDB" id="2922289at2759"/>
<proteinExistence type="predicted"/>
<protein>
    <submittedName>
        <fullName evidence="1">Uncharacterized protein</fullName>
    </submittedName>
</protein>
<sequence>MQRCKSEALRIRQRKGLRYRKKGHNSCQHDCCRSGPRQKKRIVKEKTAGYESETEDLAKRYDNEVLGIETKESSDSDFSPNVPEYDITKMDQASKEAREAEWNIKCQKSKDYVQRYIHGTLVSPERRHSSDPSTDSSEIRREIEERAHRIVINYEALHEILLRHQPTIQARWTKKRPSQKQKVLHELWANMPEKHRPEFYAFRCAGAQKRNKKYRDWYMWPYINEQDLTARDSLLLLINSRAFHTPSNFVDGDLAAMKFGLEMGILKSVPLPGYRMTLLDSENIEDYGRLADISDYSETEILCLDEKRISPYYGILILEAQDRLMEFLVNCCKKILHDIPEDILISDKFPIIADTPKLLNNSDIYDPAIMAAEAPYKVPARPNFKQIGLLLGAKVAELKDRVSNLREDPICFAIAMQVMKDHSPKDVEGHKGSYFRPCAGHDFTNGLQFLISKLYADFEFFADLYQQVQQLETLHAKYEADVLPFKDVPEEILSALYKYQMRLWETVNIRRSALRAVVQNSPEWFRHFTDGRPSLSSFRSDLVNYKSSSVRRHLVWLLQCVTEFDPKLPSLANAVHLILPLIMDEIETLRENEPEAWELTSSLTGEIIDELAILAQCMEQVDMYLRRTRSYKRCDEEKENKCIHQLTKDMDHIYSLLQLEGHLYDDIVGLADTATRKLVYPWDKRRTKDNVQAMQKAERDLDKFWDAANSGMFAAIENFRESVLGQYIISVQENLRRTPDWIEEEQSIIPRAVRQRNASQEETEIYRPPFAPCDDQSDSARKLKQDGRQCVQVKIKTKGQAHKAVMPTDANPSEEAIAPETTLVMPVDTRALKVFRVLFYNPDVTSSPGEVPWNDFIHAMVSTGFSAQKLQGSIWQFSRVHDDGQQTILFHEPHPHKKLPFYVARSMGWRLNRHFQWSLKNFELKKKQVEGLQ</sequence>
<evidence type="ECO:0000313" key="2">
    <source>
        <dbReference type="Proteomes" id="UP000191004"/>
    </source>
</evidence>
<evidence type="ECO:0000313" key="1">
    <source>
        <dbReference type="EMBL" id="OPB46240.1"/>
    </source>
</evidence>
<accession>A0A1T3CYR4</accession>
<keyword evidence="2" id="KW-1185">Reference proteome</keyword>
<dbReference type="Proteomes" id="UP000191004">
    <property type="component" value="Unassembled WGS sequence"/>
</dbReference>
<comment type="caution">
    <text evidence="1">The sequence shown here is derived from an EMBL/GenBank/DDBJ whole genome shotgun (WGS) entry which is preliminary data.</text>
</comment>
<name>A0A1T3CYR4_9HYPO</name>
<dbReference type="AlphaFoldDB" id="A0A1T3CYR4"/>
<dbReference type="PANTHER" id="PTHR40788">
    <property type="entry name" value="CLR5 DOMAIN-CONTAINING PROTEIN-RELATED"/>
    <property type="match status" value="1"/>
</dbReference>